<comment type="caution">
    <text evidence="7">The sequence shown here is derived from an EMBL/GenBank/DDBJ whole genome shotgun (WGS) entry which is preliminary data.</text>
</comment>
<dbReference type="InterPro" id="IPR011583">
    <property type="entry name" value="Chitinase_II/V-like_cat"/>
</dbReference>
<dbReference type="PANTHER" id="PTHR11177">
    <property type="entry name" value="CHITINASE"/>
    <property type="match status" value="1"/>
</dbReference>
<reference evidence="7 8" key="1">
    <citation type="journal article" date="2021" name="Comput. Struct. Biotechnol. J.">
        <title>De novo genome assembly of the potent medicinal plant Rehmannia glutinosa using nanopore technology.</title>
        <authorList>
            <person name="Ma L."/>
            <person name="Dong C."/>
            <person name="Song C."/>
            <person name="Wang X."/>
            <person name="Zheng X."/>
            <person name="Niu Y."/>
            <person name="Chen S."/>
            <person name="Feng W."/>
        </authorList>
    </citation>
    <scope>NUCLEOTIDE SEQUENCE [LARGE SCALE GENOMIC DNA]</scope>
    <source>
        <strain evidence="7">DH-2019</strain>
    </source>
</reference>
<dbReference type="SUPFAM" id="SSF51445">
    <property type="entry name" value="(Trans)glycosidases"/>
    <property type="match status" value="1"/>
</dbReference>
<dbReference type="Proteomes" id="UP001318860">
    <property type="component" value="Unassembled WGS sequence"/>
</dbReference>
<keyword evidence="2 3" id="KW-0326">Glycosidase</keyword>
<name>A0ABR0WXB8_REHGL</name>
<proteinExistence type="inferred from homology"/>
<feature type="signal peptide" evidence="5">
    <location>
        <begin position="1"/>
        <end position="23"/>
    </location>
</feature>
<dbReference type="InterPro" id="IPR017853">
    <property type="entry name" value="GH"/>
</dbReference>
<dbReference type="Gene3D" id="3.20.20.80">
    <property type="entry name" value="Glycosidases"/>
    <property type="match status" value="1"/>
</dbReference>
<comment type="similarity">
    <text evidence="4">Belongs to the glycosyl hydrolase 18 family.</text>
</comment>
<dbReference type="InterPro" id="IPR001579">
    <property type="entry name" value="Glyco_hydro_18_chit_AS"/>
</dbReference>
<evidence type="ECO:0000256" key="3">
    <source>
        <dbReference type="RuleBase" id="RU000489"/>
    </source>
</evidence>
<sequence length="319" mass="35604">MAAINHILCTSAIFLILTAFSHAMASSNHQPIKGVYYPSWVAQDFSPSSIKTKLFTHIYYAFLTPNSVTFKFNIEQTEALFLVNFTSTLHAKKPRVQTLFSVGGAAEGSALFSRMASDLSYRSAFIHSSIEVARKFGFDGIDLDWEYPEDTTDMVNLAYLLDEWRVAVQKEAGTTGRPLLLLTAAVYYSSDTFLSGAQRAYPAASISKNLDWINVMNYDYHGGWDPSATGAHAALFDPNSNISTSYGLGSWIRVGVPRSKLIMGLPLYGRTWQLKDPRWHGVGAPAVDLRSYGLCEMEDHECRALWMMMVLDQTWNLCS</sequence>
<evidence type="ECO:0000259" key="6">
    <source>
        <dbReference type="PROSITE" id="PS51910"/>
    </source>
</evidence>
<keyword evidence="8" id="KW-1185">Reference proteome</keyword>
<dbReference type="PANTHER" id="PTHR11177:SF396">
    <property type="entry name" value="NOD FACTOR HYDROLASE PROTEIN 1"/>
    <property type="match status" value="1"/>
</dbReference>
<organism evidence="7 8">
    <name type="scientific">Rehmannia glutinosa</name>
    <name type="common">Chinese foxglove</name>
    <dbReference type="NCBI Taxonomy" id="99300"/>
    <lineage>
        <taxon>Eukaryota</taxon>
        <taxon>Viridiplantae</taxon>
        <taxon>Streptophyta</taxon>
        <taxon>Embryophyta</taxon>
        <taxon>Tracheophyta</taxon>
        <taxon>Spermatophyta</taxon>
        <taxon>Magnoliopsida</taxon>
        <taxon>eudicotyledons</taxon>
        <taxon>Gunneridae</taxon>
        <taxon>Pentapetalae</taxon>
        <taxon>asterids</taxon>
        <taxon>lamiids</taxon>
        <taxon>Lamiales</taxon>
        <taxon>Orobanchaceae</taxon>
        <taxon>Rehmannieae</taxon>
        <taxon>Rehmannia</taxon>
    </lineage>
</organism>
<dbReference type="InterPro" id="IPR050314">
    <property type="entry name" value="Glycosyl_Hydrlase_18"/>
</dbReference>
<evidence type="ECO:0000256" key="5">
    <source>
        <dbReference type="SAM" id="SignalP"/>
    </source>
</evidence>
<feature type="domain" description="GH18" evidence="6">
    <location>
        <begin position="31"/>
        <end position="319"/>
    </location>
</feature>
<dbReference type="PROSITE" id="PS51910">
    <property type="entry name" value="GH18_2"/>
    <property type="match status" value="1"/>
</dbReference>
<evidence type="ECO:0000256" key="1">
    <source>
        <dbReference type="ARBA" id="ARBA00022801"/>
    </source>
</evidence>
<gene>
    <name evidence="7" type="ORF">DH2020_014266</name>
</gene>
<dbReference type="EMBL" id="JABTTQ020000007">
    <property type="protein sequence ID" value="KAK6151631.1"/>
    <property type="molecule type" value="Genomic_DNA"/>
</dbReference>
<dbReference type="InterPro" id="IPR001223">
    <property type="entry name" value="Glyco_hydro18_cat"/>
</dbReference>
<keyword evidence="1 3" id="KW-0378">Hydrolase</keyword>
<dbReference type="PROSITE" id="PS01095">
    <property type="entry name" value="GH18_1"/>
    <property type="match status" value="1"/>
</dbReference>
<evidence type="ECO:0000256" key="2">
    <source>
        <dbReference type="ARBA" id="ARBA00023295"/>
    </source>
</evidence>
<dbReference type="SMART" id="SM00636">
    <property type="entry name" value="Glyco_18"/>
    <property type="match status" value="1"/>
</dbReference>
<dbReference type="Gene3D" id="3.10.50.10">
    <property type="match status" value="1"/>
</dbReference>
<evidence type="ECO:0000313" key="8">
    <source>
        <dbReference type="Proteomes" id="UP001318860"/>
    </source>
</evidence>
<evidence type="ECO:0000313" key="7">
    <source>
        <dbReference type="EMBL" id="KAK6151631.1"/>
    </source>
</evidence>
<keyword evidence="5" id="KW-0732">Signal</keyword>
<dbReference type="CDD" id="cd02879">
    <property type="entry name" value="GH18_plant_chitinase_class_V"/>
    <property type="match status" value="1"/>
</dbReference>
<feature type="chain" id="PRO_5045751074" description="GH18 domain-containing protein" evidence="5">
    <location>
        <begin position="24"/>
        <end position="319"/>
    </location>
</feature>
<evidence type="ECO:0000256" key="4">
    <source>
        <dbReference type="RuleBase" id="RU004453"/>
    </source>
</evidence>
<accession>A0ABR0WXB8</accession>
<dbReference type="InterPro" id="IPR029070">
    <property type="entry name" value="Chitinase_insertion_sf"/>
</dbReference>
<dbReference type="Pfam" id="PF00704">
    <property type="entry name" value="Glyco_hydro_18"/>
    <property type="match status" value="1"/>
</dbReference>
<protein>
    <recommendedName>
        <fullName evidence="6">GH18 domain-containing protein</fullName>
    </recommendedName>
</protein>